<accession>A0A6G0W517</accession>
<reference evidence="7 8" key="1">
    <citation type="submission" date="2019-07" db="EMBL/GenBank/DDBJ databases">
        <title>Genomics analysis of Aphanomyces spp. identifies a new class of oomycete effector associated with host adaptation.</title>
        <authorList>
            <person name="Gaulin E."/>
        </authorList>
    </citation>
    <scope>NUCLEOTIDE SEQUENCE [LARGE SCALE GENOMIC DNA]</scope>
    <source>
        <strain evidence="7 8">ATCC 201684</strain>
    </source>
</reference>
<comment type="subcellular location">
    <subcellularLocation>
        <location evidence="1">Membrane</location>
        <topology evidence="1">Peripheral membrane protein</topology>
    </subcellularLocation>
</comment>
<dbReference type="AlphaFoldDB" id="A0A6G0W517"/>
<evidence type="ECO:0000259" key="6">
    <source>
        <dbReference type="PROSITE" id="PS51746"/>
    </source>
</evidence>
<dbReference type="GO" id="GO:0046872">
    <property type="term" value="F:metal ion binding"/>
    <property type="evidence" value="ECO:0007669"/>
    <property type="project" value="UniProtKB-KW"/>
</dbReference>
<dbReference type="GO" id="GO:0004722">
    <property type="term" value="F:protein serine/threonine phosphatase activity"/>
    <property type="evidence" value="ECO:0007669"/>
    <property type="project" value="InterPro"/>
</dbReference>
<dbReference type="CDD" id="cd00143">
    <property type="entry name" value="PP2Cc"/>
    <property type="match status" value="1"/>
</dbReference>
<comment type="caution">
    <text evidence="7">The sequence shown here is derived from an EMBL/GenBank/DDBJ whole genome shotgun (WGS) entry which is preliminary data.</text>
</comment>
<evidence type="ECO:0000256" key="5">
    <source>
        <dbReference type="RuleBase" id="RU003465"/>
    </source>
</evidence>
<protein>
    <recommendedName>
        <fullName evidence="6">PPM-type phosphatase domain-containing protein</fullName>
    </recommendedName>
</protein>
<comment type="similarity">
    <text evidence="5">Belongs to the PP2C family.</text>
</comment>
<dbReference type="InterPro" id="IPR015655">
    <property type="entry name" value="PP2C"/>
</dbReference>
<dbReference type="VEuPathDB" id="FungiDB:AeMF1_005220"/>
<evidence type="ECO:0000256" key="4">
    <source>
        <dbReference type="ARBA" id="ARBA00022912"/>
    </source>
</evidence>
<evidence type="ECO:0000256" key="1">
    <source>
        <dbReference type="ARBA" id="ARBA00004170"/>
    </source>
</evidence>
<dbReference type="PROSITE" id="PS51746">
    <property type="entry name" value="PPM_2"/>
    <property type="match status" value="1"/>
</dbReference>
<gene>
    <name evidence="7" type="ORF">Ae201684_018658</name>
</gene>
<dbReference type="PANTHER" id="PTHR47992">
    <property type="entry name" value="PROTEIN PHOSPHATASE"/>
    <property type="match status" value="1"/>
</dbReference>
<dbReference type="EMBL" id="VJMJ01000345">
    <property type="protein sequence ID" value="KAF0722181.1"/>
    <property type="molecule type" value="Genomic_DNA"/>
</dbReference>
<evidence type="ECO:0000256" key="2">
    <source>
        <dbReference type="ARBA" id="ARBA00022723"/>
    </source>
</evidence>
<keyword evidence="4 5" id="KW-0904">Protein phosphatase</keyword>
<proteinExistence type="inferred from homology"/>
<feature type="domain" description="PPM-type phosphatase" evidence="6">
    <location>
        <begin position="15"/>
        <end position="364"/>
    </location>
</feature>
<evidence type="ECO:0000256" key="3">
    <source>
        <dbReference type="ARBA" id="ARBA00022801"/>
    </source>
</evidence>
<sequence length="367" mass="40358">MVTITQTKLGPLVATFGGISHIGSASVNQDAFFIVSVDPDTLVLGVFDGHGPDVGQLAAHAAKAFFTAAFRDASTLSAFLDHPEQESRRLFHACHRQLFGRFRTFYENQGVSVREEHHEKGVYLVKRFGRTLPYTCVYGGTTATIAVIHHNRLIVANVGDSTALLARPHNETSPESNQDETNLPSHLSILTGHHAPDSKEEYERILSANPHSTLQFLYDHSTDRDQDPIHSTSTTSKLSARYVKNVRHEWATVVSAPPDAKHADSLAFTRSLGDFHLHAHGLSCEPDVTESTIEPGMCLVVASDGVWDVWQYEQVAAFFTGSSQDVEMALDSARICEFMRMNHAKAQALFNGQADNMTAVVCSFHSV</sequence>
<dbReference type="GO" id="GO:0016020">
    <property type="term" value="C:membrane"/>
    <property type="evidence" value="ECO:0007669"/>
    <property type="project" value="UniProtKB-SubCell"/>
</dbReference>
<dbReference type="PROSITE" id="PS01032">
    <property type="entry name" value="PPM_1"/>
    <property type="match status" value="1"/>
</dbReference>
<dbReference type="InterPro" id="IPR036457">
    <property type="entry name" value="PPM-type-like_dom_sf"/>
</dbReference>
<organism evidence="7 8">
    <name type="scientific">Aphanomyces euteiches</name>
    <dbReference type="NCBI Taxonomy" id="100861"/>
    <lineage>
        <taxon>Eukaryota</taxon>
        <taxon>Sar</taxon>
        <taxon>Stramenopiles</taxon>
        <taxon>Oomycota</taxon>
        <taxon>Saprolegniomycetes</taxon>
        <taxon>Saprolegniales</taxon>
        <taxon>Verrucalvaceae</taxon>
        <taxon>Aphanomyces</taxon>
    </lineage>
</organism>
<dbReference type="SMART" id="SM00332">
    <property type="entry name" value="PP2Cc"/>
    <property type="match status" value="1"/>
</dbReference>
<dbReference type="Proteomes" id="UP000481153">
    <property type="component" value="Unassembled WGS sequence"/>
</dbReference>
<dbReference type="InterPro" id="IPR001932">
    <property type="entry name" value="PPM-type_phosphatase-like_dom"/>
</dbReference>
<keyword evidence="3 5" id="KW-0378">Hydrolase</keyword>
<evidence type="ECO:0000313" key="7">
    <source>
        <dbReference type="EMBL" id="KAF0722181.1"/>
    </source>
</evidence>
<dbReference type="InterPro" id="IPR000222">
    <property type="entry name" value="PP2C_BS"/>
</dbReference>
<keyword evidence="8" id="KW-1185">Reference proteome</keyword>
<dbReference type="Pfam" id="PF00481">
    <property type="entry name" value="PP2C"/>
    <property type="match status" value="2"/>
</dbReference>
<name>A0A6G0W517_9STRA</name>
<keyword evidence="2" id="KW-0479">Metal-binding</keyword>
<evidence type="ECO:0000313" key="8">
    <source>
        <dbReference type="Proteomes" id="UP000481153"/>
    </source>
</evidence>
<dbReference type="SUPFAM" id="SSF81606">
    <property type="entry name" value="PP2C-like"/>
    <property type="match status" value="1"/>
</dbReference>
<dbReference type="Gene3D" id="3.60.40.10">
    <property type="entry name" value="PPM-type phosphatase domain"/>
    <property type="match status" value="1"/>
</dbReference>